<name>A0A0W0WDX5_9GAMM</name>
<evidence type="ECO:0000313" key="3">
    <source>
        <dbReference type="Proteomes" id="UP000054908"/>
    </source>
</evidence>
<comment type="caution">
    <text evidence="2">The sequence shown here is derived from an EMBL/GenBank/DDBJ whole genome shotgun (WGS) entry which is preliminary data.</text>
</comment>
<dbReference type="AlphaFoldDB" id="A0A0W0WDX5"/>
<proteinExistence type="predicted"/>
<protein>
    <submittedName>
        <fullName evidence="2">Uncharacterized protein</fullName>
    </submittedName>
</protein>
<evidence type="ECO:0000256" key="1">
    <source>
        <dbReference type="SAM" id="MobiDB-lite"/>
    </source>
</evidence>
<feature type="region of interest" description="Disordered" evidence="1">
    <location>
        <begin position="15"/>
        <end position="34"/>
    </location>
</feature>
<dbReference type="PATRIC" id="fig|466.6.peg.682"/>
<dbReference type="RefSeq" id="WP_058451453.1">
    <property type="nucleotide sequence ID" value="NZ_CAAAIB010000007.1"/>
</dbReference>
<accession>A0A0W0WDX5</accession>
<sequence length="63" mass="6897">MKKITNGSIRLQTEFKPNIAIPSKEKTEPNGKSKFFKSSLATIVEVDKENGPSEVPPSKVTPP</sequence>
<organism evidence="2 3">
    <name type="scientific">Legionella maceachernii</name>
    <dbReference type="NCBI Taxonomy" id="466"/>
    <lineage>
        <taxon>Bacteria</taxon>
        <taxon>Pseudomonadati</taxon>
        <taxon>Pseudomonadota</taxon>
        <taxon>Gammaproteobacteria</taxon>
        <taxon>Legionellales</taxon>
        <taxon>Legionellaceae</taxon>
        <taxon>Legionella</taxon>
    </lineage>
</organism>
<gene>
    <name evidence="2" type="ORF">Lmac_0630</name>
</gene>
<dbReference type="EMBL" id="LNYL01000016">
    <property type="protein sequence ID" value="KTD30446.1"/>
    <property type="molecule type" value="Genomic_DNA"/>
</dbReference>
<reference evidence="2 3" key="1">
    <citation type="submission" date="2015-11" db="EMBL/GenBank/DDBJ databases">
        <title>Genomic analysis of 38 Legionella species identifies large and diverse effector repertoires.</title>
        <authorList>
            <person name="Burstein D."/>
            <person name="Amaro F."/>
            <person name="Zusman T."/>
            <person name="Lifshitz Z."/>
            <person name="Cohen O."/>
            <person name="Gilbert J.A."/>
            <person name="Pupko T."/>
            <person name="Shuman H.A."/>
            <person name="Segal G."/>
        </authorList>
    </citation>
    <scope>NUCLEOTIDE SEQUENCE [LARGE SCALE GENOMIC DNA]</scope>
    <source>
        <strain evidence="2 3">PX-1-G2-E2</strain>
    </source>
</reference>
<dbReference type="Proteomes" id="UP000054908">
    <property type="component" value="Unassembled WGS sequence"/>
</dbReference>
<keyword evidence="3" id="KW-1185">Reference proteome</keyword>
<evidence type="ECO:0000313" key="2">
    <source>
        <dbReference type="EMBL" id="KTD30446.1"/>
    </source>
</evidence>